<evidence type="ECO:0000313" key="1">
    <source>
        <dbReference type="EMBL" id="MBB4942729.1"/>
    </source>
</evidence>
<comment type="caution">
    <text evidence="1">The sequence shown here is derived from an EMBL/GenBank/DDBJ whole genome shotgun (WGS) entry which is preliminary data.</text>
</comment>
<dbReference type="AlphaFoldDB" id="A0A7W7S2I8"/>
<dbReference type="EMBL" id="JACHJU010000004">
    <property type="protein sequence ID" value="MBB4942729.1"/>
    <property type="molecule type" value="Genomic_DNA"/>
</dbReference>
<accession>A0A7W7S2I8</accession>
<dbReference type="Proteomes" id="UP000534286">
    <property type="component" value="Unassembled WGS sequence"/>
</dbReference>
<keyword evidence="2" id="KW-1185">Reference proteome</keyword>
<protein>
    <submittedName>
        <fullName evidence="1">Uncharacterized protein</fullName>
    </submittedName>
</protein>
<name>A0A7W7S2I8_9ACTN</name>
<reference evidence="1 2" key="1">
    <citation type="submission" date="2020-08" db="EMBL/GenBank/DDBJ databases">
        <title>Sequencing the genomes of 1000 actinobacteria strains.</title>
        <authorList>
            <person name="Klenk H.-P."/>
        </authorList>
    </citation>
    <scope>NUCLEOTIDE SEQUENCE [LARGE SCALE GENOMIC DNA]</scope>
    <source>
        <strain evidence="1 2">DSM 43023</strain>
    </source>
</reference>
<evidence type="ECO:0000313" key="2">
    <source>
        <dbReference type="Proteomes" id="UP000534286"/>
    </source>
</evidence>
<gene>
    <name evidence="1" type="ORF">FHR32_007129</name>
</gene>
<sequence length="56" mass="6112">MPLSPLQTAREIDLGPYGELNDPERIVGNLHRAYAELGGAALTPRAFRRRGPAIRG</sequence>
<organism evidence="1 2">
    <name type="scientific">Streptosporangium album</name>
    <dbReference type="NCBI Taxonomy" id="47479"/>
    <lineage>
        <taxon>Bacteria</taxon>
        <taxon>Bacillati</taxon>
        <taxon>Actinomycetota</taxon>
        <taxon>Actinomycetes</taxon>
        <taxon>Streptosporangiales</taxon>
        <taxon>Streptosporangiaceae</taxon>
        <taxon>Streptosporangium</taxon>
    </lineage>
</organism>
<proteinExistence type="predicted"/>
<dbReference type="RefSeq" id="WP_184759056.1">
    <property type="nucleotide sequence ID" value="NZ_BAABEK010000142.1"/>
</dbReference>